<evidence type="ECO:0000313" key="4">
    <source>
        <dbReference type="EMBL" id="CAA9397654.1"/>
    </source>
</evidence>
<name>A0A6J4P1G9_9RHOB</name>
<evidence type="ECO:0000256" key="2">
    <source>
        <dbReference type="SAM" id="Phobius"/>
    </source>
</evidence>
<dbReference type="Gene3D" id="3.30.70.1070">
    <property type="entry name" value="Sporulation related repeat"/>
    <property type="match status" value="1"/>
</dbReference>
<dbReference type="Pfam" id="PF05036">
    <property type="entry name" value="SPOR"/>
    <property type="match status" value="1"/>
</dbReference>
<dbReference type="InterPro" id="IPR036680">
    <property type="entry name" value="SPOR-like_sf"/>
</dbReference>
<evidence type="ECO:0000259" key="3">
    <source>
        <dbReference type="PROSITE" id="PS51724"/>
    </source>
</evidence>
<keyword evidence="2" id="KW-1133">Transmembrane helix</keyword>
<dbReference type="AlphaFoldDB" id="A0A6J4P1G9"/>
<reference evidence="4" key="1">
    <citation type="submission" date="2020-02" db="EMBL/GenBank/DDBJ databases">
        <authorList>
            <person name="Meier V. D."/>
        </authorList>
    </citation>
    <scope>NUCLEOTIDE SEQUENCE</scope>
    <source>
        <strain evidence="4">AVDCRST_MAG15</strain>
    </source>
</reference>
<proteinExistence type="predicted"/>
<dbReference type="PROSITE" id="PS51724">
    <property type="entry name" value="SPOR"/>
    <property type="match status" value="1"/>
</dbReference>
<sequence>MADLTADSGFGAIHGADRTARSEPVLRGPRESSSNGEALRAERIAATRTADAAPRAGAAALAKYNAALEGPLAKARFAVWAGGGALSLALMAGIGVWGYKLVMREVLGLPVVAAEEGAMRVLPTDPGGEIVPQQGLEVNAIPAAGIAAAPSDVLVLAPQTPGLAEEDMDVVVQTMAEADEVVPVATAVALDPLGLVEAGAPEVVPEVEVASAAEPATPEPSMTAGEGLAFANDMATDAAPLAPLAEAIAAPVAVALPEAAPAVAPTDAVVTAPLEAPAAEAAPAPLEGAPVEVAAAPVTVIPATVPGVAAAIRPAPRPAALRAPATAAPVVAASASPAEAEAAAPASPALTDVLPAGTHLVQLGAFDSAEIAASEWERLQGPFGEFLGGKERVIQETQSNGRTLYRLRAMGFSDRSEARILCAALTAEDADCIPVTVD</sequence>
<accession>A0A6J4P1G9</accession>
<feature type="region of interest" description="Disordered" evidence="1">
    <location>
        <begin position="1"/>
        <end position="38"/>
    </location>
</feature>
<dbReference type="InterPro" id="IPR007730">
    <property type="entry name" value="SPOR-like_dom"/>
</dbReference>
<feature type="domain" description="SPOR" evidence="3">
    <location>
        <begin position="353"/>
        <end position="438"/>
    </location>
</feature>
<dbReference type="SUPFAM" id="SSF110997">
    <property type="entry name" value="Sporulation related repeat"/>
    <property type="match status" value="1"/>
</dbReference>
<keyword evidence="2" id="KW-0812">Transmembrane</keyword>
<keyword evidence="2" id="KW-0472">Membrane</keyword>
<organism evidence="4">
    <name type="scientific">uncultured Rubellimicrobium sp</name>
    <dbReference type="NCBI Taxonomy" id="543078"/>
    <lineage>
        <taxon>Bacteria</taxon>
        <taxon>Pseudomonadati</taxon>
        <taxon>Pseudomonadota</taxon>
        <taxon>Alphaproteobacteria</taxon>
        <taxon>Rhodobacterales</taxon>
        <taxon>Roseobacteraceae</taxon>
        <taxon>Rubellimicrobium</taxon>
        <taxon>environmental samples</taxon>
    </lineage>
</organism>
<dbReference type="EMBL" id="CADCUU010000113">
    <property type="protein sequence ID" value="CAA9397654.1"/>
    <property type="molecule type" value="Genomic_DNA"/>
</dbReference>
<gene>
    <name evidence="4" type="ORF">AVDCRST_MAG15-909</name>
</gene>
<feature type="transmembrane region" description="Helical" evidence="2">
    <location>
        <begin position="77"/>
        <end position="99"/>
    </location>
</feature>
<evidence type="ECO:0000256" key="1">
    <source>
        <dbReference type="SAM" id="MobiDB-lite"/>
    </source>
</evidence>
<dbReference type="GO" id="GO:0042834">
    <property type="term" value="F:peptidoglycan binding"/>
    <property type="evidence" value="ECO:0007669"/>
    <property type="project" value="InterPro"/>
</dbReference>
<protein>
    <recommendedName>
        <fullName evidence="3">SPOR domain-containing protein</fullName>
    </recommendedName>
</protein>